<dbReference type="Gene3D" id="3.30.1330.30">
    <property type="match status" value="1"/>
</dbReference>
<sequence>MHLVPISDPADPALRDYRDLTDVVLRRLAEPAGGLYLAESVRVIERALAAGHLPRSALVLPKWVDEVSAVLDPYDVPVFVGEPDVLESITGFVMHRGALASMHRPRLRPVAELLADARRVVVLEDIVDHTNVGAIVRCCAALSVDAVLITPRCADPLYRRSVRVSMGTVFQVPWTKIDEWPGAGLELLTSLGFRVAAFGLRDDAIPLDEYRAPERLALVFGTEGDGLMPRTMDAADDVVKIPMAGGVDSLNVASAAAVAIWATRT</sequence>
<dbReference type="PANTHER" id="PTHR43191:SF12">
    <property type="entry name" value="RRNA METHYLASE"/>
    <property type="match status" value="1"/>
</dbReference>
<dbReference type="CDD" id="cd18095">
    <property type="entry name" value="SpoU-like_rRNA-MTase"/>
    <property type="match status" value="1"/>
</dbReference>
<dbReference type="Proteomes" id="UP001157034">
    <property type="component" value="Unassembled WGS sequence"/>
</dbReference>
<evidence type="ECO:0000256" key="2">
    <source>
        <dbReference type="ARBA" id="ARBA00022679"/>
    </source>
</evidence>
<dbReference type="EMBL" id="BSVB01000001">
    <property type="protein sequence ID" value="GMA97128.1"/>
    <property type="molecule type" value="Genomic_DNA"/>
</dbReference>
<proteinExistence type="predicted"/>
<dbReference type="GO" id="GO:0008168">
    <property type="term" value="F:methyltransferase activity"/>
    <property type="evidence" value="ECO:0007669"/>
    <property type="project" value="UniProtKB-KW"/>
</dbReference>
<protein>
    <submittedName>
        <fullName evidence="4">rRNA methyltransferase</fullName>
    </submittedName>
</protein>
<dbReference type="InterPro" id="IPR029064">
    <property type="entry name" value="Ribosomal_eL30-like_sf"/>
</dbReference>
<dbReference type="Gene3D" id="3.40.1280.10">
    <property type="match status" value="1"/>
</dbReference>
<dbReference type="PANTHER" id="PTHR43191">
    <property type="entry name" value="RRNA METHYLTRANSFERASE 3"/>
    <property type="match status" value="1"/>
</dbReference>
<dbReference type="SUPFAM" id="SSF55315">
    <property type="entry name" value="L30e-like"/>
    <property type="match status" value="1"/>
</dbReference>
<keyword evidence="2" id="KW-0808">Transferase</keyword>
<dbReference type="InterPro" id="IPR029028">
    <property type="entry name" value="Alpha/beta_knot_MTases"/>
</dbReference>
<name>A0ABQ6KCX2_9MICO</name>
<accession>A0ABQ6KCX2</accession>
<comment type="caution">
    <text evidence="4">The sequence shown here is derived from an EMBL/GenBank/DDBJ whole genome shotgun (WGS) entry which is preliminary data.</text>
</comment>
<evidence type="ECO:0000256" key="1">
    <source>
        <dbReference type="ARBA" id="ARBA00022603"/>
    </source>
</evidence>
<evidence type="ECO:0000259" key="3">
    <source>
        <dbReference type="Pfam" id="PF00588"/>
    </source>
</evidence>
<evidence type="ECO:0000313" key="4">
    <source>
        <dbReference type="EMBL" id="GMA97128.1"/>
    </source>
</evidence>
<evidence type="ECO:0000313" key="5">
    <source>
        <dbReference type="Proteomes" id="UP001157034"/>
    </source>
</evidence>
<dbReference type="InterPro" id="IPR051259">
    <property type="entry name" value="rRNA_Methyltransferase"/>
</dbReference>
<dbReference type="RefSeq" id="WP_284255538.1">
    <property type="nucleotide sequence ID" value="NZ_BAAAQO010000004.1"/>
</dbReference>
<keyword evidence="5" id="KW-1185">Reference proteome</keyword>
<organism evidence="4 5">
    <name type="scientific">Pseudolysinimonas kribbensis</name>
    <dbReference type="NCBI Taxonomy" id="433641"/>
    <lineage>
        <taxon>Bacteria</taxon>
        <taxon>Bacillati</taxon>
        <taxon>Actinomycetota</taxon>
        <taxon>Actinomycetes</taxon>
        <taxon>Micrococcales</taxon>
        <taxon>Microbacteriaceae</taxon>
        <taxon>Pseudolysinimonas</taxon>
    </lineage>
</organism>
<dbReference type="InterPro" id="IPR001537">
    <property type="entry name" value="SpoU_MeTrfase"/>
</dbReference>
<dbReference type="InterPro" id="IPR029026">
    <property type="entry name" value="tRNA_m1G_MTases_N"/>
</dbReference>
<dbReference type="Pfam" id="PF00588">
    <property type="entry name" value="SpoU_methylase"/>
    <property type="match status" value="1"/>
</dbReference>
<feature type="domain" description="tRNA/rRNA methyltransferase SpoU type" evidence="3">
    <location>
        <begin position="120"/>
        <end position="260"/>
    </location>
</feature>
<reference evidence="5" key="1">
    <citation type="journal article" date="2019" name="Int. J. Syst. Evol. Microbiol.">
        <title>The Global Catalogue of Microorganisms (GCM) 10K type strain sequencing project: providing services to taxonomists for standard genome sequencing and annotation.</title>
        <authorList>
            <consortium name="The Broad Institute Genomics Platform"/>
            <consortium name="The Broad Institute Genome Sequencing Center for Infectious Disease"/>
            <person name="Wu L."/>
            <person name="Ma J."/>
        </authorList>
    </citation>
    <scope>NUCLEOTIDE SEQUENCE [LARGE SCALE GENOMIC DNA]</scope>
    <source>
        <strain evidence="5">NBRC 108894</strain>
    </source>
</reference>
<dbReference type="GO" id="GO:0032259">
    <property type="term" value="P:methylation"/>
    <property type="evidence" value="ECO:0007669"/>
    <property type="project" value="UniProtKB-KW"/>
</dbReference>
<gene>
    <name evidence="4" type="primary">spoU</name>
    <name evidence="4" type="ORF">GCM10025881_39520</name>
</gene>
<dbReference type="SUPFAM" id="SSF75217">
    <property type="entry name" value="alpha/beta knot"/>
    <property type="match status" value="1"/>
</dbReference>
<keyword evidence="1 4" id="KW-0489">Methyltransferase</keyword>